<gene>
    <name evidence="2" type="ORF">G3572_03435</name>
</gene>
<reference evidence="2 3" key="1">
    <citation type="submission" date="2020-02" db="EMBL/GenBank/DDBJ databases">
        <title>Rhodobacter algicola sp. nov., isolated from microalga culture.</title>
        <authorList>
            <person name="Park C.-Y."/>
        </authorList>
    </citation>
    <scope>NUCLEOTIDE SEQUENCE [LARGE SCALE GENOMIC DNA]</scope>
    <source>
        <strain evidence="2 3">ETT8</strain>
    </source>
</reference>
<name>A0A6B3RGR0_9RHOB</name>
<evidence type="ECO:0000313" key="3">
    <source>
        <dbReference type="Proteomes" id="UP000481421"/>
    </source>
</evidence>
<comment type="caution">
    <text evidence="2">The sequence shown here is derived from an EMBL/GenBank/DDBJ whole genome shotgun (WGS) entry which is preliminary data.</text>
</comment>
<feature type="compositionally biased region" description="Pro residues" evidence="1">
    <location>
        <begin position="89"/>
        <end position="106"/>
    </location>
</feature>
<feature type="region of interest" description="Disordered" evidence="1">
    <location>
        <begin position="61"/>
        <end position="112"/>
    </location>
</feature>
<feature type="region of interest" description="Disordered" evidence="1">
    <location>
        <begin position="144"/>
        <end position="246"/>
    </location>
</feature>
<dbReference type="RefSeq" id="WP_164609253.1">
    <property type="nucleotide sequence ID" value="NZ_JAAIKE010000001.1"/>
</dbReference>
<keyword evidence="3" id="KW-1185">Reference proteome</keyword>
<organism evidence="2 3">
    <name type="scientific">Pseudotabrizicola algicola</name>
    <dbReference type="NCBI Taxonomy" id="2709381"/>
    <lineage>
        <taxon>Bacteria</taxon>
        <taxon>Pseudomonadati</taxon>
        <taxon>Pseudomonadota</taxon>
        <taxon>Alphaproteobacteria</taxon>
        <taxon>Rhodobacterales</taxon>
        <taxon>Paracoccaceae</taxon>
        <taxon>Pseudotabrizicola</taxon>
    </lineage>
</organism>
<dbReference type="EMBL" id="JAAIKE010000001">
    <property type="protein sequence ID" value="NEX45244.1"/>
    <property type="molecule type" value="Genomic_DNA"/>
</dbReference>
<feature type="compositionally biased region" description="Pro residues" evidence="1">
    <location>
        <begin position="219"/>
        <end position="228"/>
    </location>
</feature>
<accession>A0A6B3RGR0</accession>
<feature type="compositionally biased region" description="Low complexity" evidence="1">
    <location>
        <begin position="71"/>
        <end position="88"/>
    </location>
</feature>
<evidence type="ECO:0000313" key="2">
    <source>
        <dbReference type="EMBL" id="NEX45244.1"/>
    </source>
</evidence>
<evidence type="ECO:0000256" key="1">
    <source>
        <dbReference type="SAM" id="MobiDB-lite"/>
    </source>
</evidence>
<proteinExistence type="predicted"/>
<dbReference type="Proteomes" id="UP000481421">
    <property type="component" value="Unassembled WGS sequence"/>
</dbReference>
<protein>
    <submittedName>
        <fullName evidence="2">Uncharacterized protein</fullName>
    </submittedName>
</protein>
<feature type="region of interest" description="Disordered" evidence="1">
    <location>
        <begin position="258"/>
        <end position="291"/>
    </location>
</feature>
<sequence>MAEKLPSGLVGRVAEVLESLPLATALAVGRLSLATQSENLNAAERRARLALRIALMRQDKPLASAPDETETAATEANPQAVPEPVAVVPEPPQPKPEPAPPPPPKPARVSLSTVRLEDAAMLLAAASAPPEPAFTPALRVAAALPETSAAPEPPVQPEPAQDVSEAGAGEGETIEPAAPKAPRRKSGARKWSANTDDLGDAFAALSALGSPAEEASAPDPAPAPPEPELPVAAPPKSKKRSGSISAADGLAAAASAFAALQMADPDEDGSSPSPAAGQDASADAGFFGDQG</sequence>
<dbReference type="AlphaFoldDB" id="A0A6B3RGR0"/>